<dbReference type="HAMAP" id="MF_00454">
    <property type="entry name" value="FluC"/>
    <property type="match status" value="1"/>
</dbReference>
<dbReference type="Pfam" id="PF02537">
    <property type="entry name" value="CRCB"/>
    <property type="match status" value="1"/>
</dbReference>
<evidence type="ECO:0000256" key="4">
    <source>
        <dbReference type="ARBA" id="ARBA00022692"/>
    </source>
</evidence>
<dbReference type="NCBIfam" id="TIGR00494">
    <property type="entry name" value="crcB"/>
    <property type="match status" value="1"/>
</dbReference>
<feature type="transmembrane region" description="Helical" evidence="12">
    <location>
        <begin position="14"/>
        <end position="35"/>
    </location>
</feature>
<dbReference type="InterPro" id="IPR003691">
    <property type="entry name" value="FluC"/>
</dbReference>
<protein>
    <recommendedName>
        <fullName evidence="12">Fluoride-specific ion channel FluC</fullName>
    </recommendedName>
</protein>
<feature type="transmembrane region" description="Helical" evidence="12">
    <location>
        <begin position="82"/>
        <end position="106"/>
    </location>
</feature>
<comment type="similarity">
    <text evidence="10 12">Belongs to the fluoride channel Fluc/FEX (TC 1.A.43) family.</text>
</comment>
<dbReference type="EMBL" id="CP040818">
    <property type="protein sequence ID" value="QDL90583.1"/>
    <property type="molecule type" value="Genomic_DNA"/>
</dbReference>
<organism evidence="13 14">
    <name type="scientific">Paroceanicella profunda</name>
    <dbReference type="NCBI Taxonomy" id="2579971"/>
    <lineage>
        <taxon>Bacteria</taxon>
        <taxon>Pseudomonadati</taxon>
        <taxon>Pseudomonadota</taxon>
        <taxon>Alphaproteobacteria</taxon>
        <taxon>Rhodobacterales</taxon>
        <taxon>Paracoccaceae</taxon>
        <taxon>Paroceanicella</taxon>
    </lineage>
</organism>
<evidence type="ECO:0000256" key="7">
    <source>
        <dbReference type="ARBA" id="ARBA00023065"/>
    </source>
</evidence>
<evidence type="ECO:0000313" key="14">
    <source>
        <dbReference type="Proteomes" id="UP000305888"/>
    </source>
</evidence>
<feature type="transmembrane region" description="Helical" evidence="12">
    <location>
        <begin position="47"/>
        <end position="70"/>
    </location>
</feature>
<keyword evidence="6 12" id="KW-0915">Sodium</keyword>
<dbReference type="Proteomes" id="UP000305888">
    <property type="component" value="Chromosome"/>
</dbReference>
<dbReference type="PANTHER" id="PTHR28259:SF1">
    <property type="entry name" value="FLUORIDE EXPORT PROTEIN 1-RELATED"/>
    <property type="match status" value="1"/>
</dbReference>
<dbReference type="OrthoDB" id="9806299at2"/>
<keyword evidence="3" id="KW-0997">Cell inner membrane</keyword>
<feature type="binding site" evidence="12">
    <location>
        <position position="93"/>
    </location>
    <ligand>
        <name>Na(+)</name>
        <dbReference type="ChEBI" id="CHEBI:29101"/>
        <note>structural</note>
    </ligand>
</feature>
<keyword evidence="9 12" id="KW-0407">Ion channel</keyword>
<dbReference type="GO" id="GO:0005886">
    <property type="term" value="C:plasma membrane"/>
    <property type="evidence" value="ECO:0007669"/>
    <property type="project" value="UniProtKB-SubCell"/>
</dbReference>
<feature type="transmembrane region" description="Helical" evidence="12">
    <location>
        <begin position="112"/>
        <end position="136"/>
    </location>
</feature>
<keyword evidence="7 12" id="KW-0406">Ion transport</keyword>
<name>A0A5B8FWZ7_9RHOB</name>
<evidence type="ECO:0000256" key="10">
    <source>
        <dbReference type="ARBA" id="ARBA00035120"/>
    </source>
</evidence>
<keyword evidence="2 12" id="KW-1003">Cell membrane</keyword>
<proteinExistence type="inferred from homology"/>
<dbReference type="GO" id="GO:0062054">
    <property type="term" value="F:fluoride channel activity"/>
    <property type="evidence" value="ECO:0007669"/>
    <property type="project" value="UniProtKB-UniRule"/>
</dbReference>
<sequence>MGRRAREEAGERQVVMILLQVALGGAIGASLRYLAGMALMRSLGTAFPYGTFFVNVLGSFVMGLLAVLLMERLPGGWSRLSPLLMTGLLGGFTTFSAFSLDTIYLFERGRHALALFYVGGSVLLSMGGLVAGMALARIGTQ</sequence>
<comment type="function">
    <text evidence="12">Fluoride-specific ion channel. Important for reducing fluoride concentration in the cell, thus reducing its toxicity.</text>
</comment>
<comment type="subcellular location">
    <subcellularLocation>
        <location evidence="1 12">Cell membrane</location>
        <topology evidence="1 12">Multi-pass membrane protein</topology>
    </subcellularLocation>
</comment>
<keyword evidence="5 12" id="KW-1133">Transmembrane helix</keyword>
<reference evidence="13 14" key="1">
    <citation type="submission" date="2019-06" db="EMBL/GenBank/DDBJ databases">
        <title>Genome sequence of Rhodobacteraceae bacterium D4M1.</title>
        <authorList>
            <person name="Cao J."/>
        </authorList>
    </citation>
    <scope>NUCLEOTIDE SEQUENCE [LARGE SCALE GENOMIC DNA]</scope>
    <source>
        <strain evidence="13 14">D4M1</strain>
    </source>
</reference>
<dbReference type="GO" id="GO:0140114">
    <property type="term" value="P:cellular detoxification of fluoride"/>
    <property type="evidence" value="ECO:0007669"/>
    <property type="project" value="UniProtKB-UniRule"/>
</dbReference>
<dbReference type="NCBIfam" id="NF010805">
    <property type="entry name" value="PRK14209.1"/>
    <property type="match status" value="1"/>
</dbReference>
<keyword evidence="12" id="KW-0479">Metal-binding</keyword>
<evidence type="ECO:0000256" key="12">
    <source>
        <dbReference type="HAMAP-Rule" id="MF_00454"/>
    </source>
</evidence>
<evidence type="ECO:0000256" key="6">
    <source>
        <dbReference type="ARBA" id="ARBA00023053"/>
    </source>
</evidence>
<feature type="binding site" evidence="12">
    <location>
        <position position="90"/>
    </location>
    <ligand>
        <name>Na(+)</name>
        <dbReference type="ChEBI" id="CHEBI:29101"/>
        <note>structural</note>
    </ligand>
</feature>
<evidence type="ECO:0000256" key="8">
    <source>
        <dbReference type="ARBA" id="ARBA00023136"/>
    </source>
</evidence>
<evidence type="ECO:0000256" key="3">
    <source>
        <dbReference type="ARBA" id="ARBA00022519"/>
    </source>
</evidence>
<dbReference type="PANTHER" id="PTHR28259">
    <property type="entry name" value="FLUORIDE EXPORT PROTEIN 1-RELATED"/>
    <property type="match status" value="1"/>
</dbReference>
<gene>
    <name evidence="12 13" type="primary">crcB</name>
    <name evidence="12" type="synonym">fluC</name>
    <name evidence="13" type="ORF">FDP22_01550</name>
</gene>
<keyword evidence="12" id="KW-0813">Transport</keyword>
<dbReference type="GO" id="GO:0046872">
    <property type="term" value="F:metal ion binding"/>
    <property type="evidence" value="ECO:0007669"/>
    <property type="project" value="UniProtKB-KW"/>
</dbReference>
<comment type="catalytic activity">
    <reaction evidence="11">
        <text>fluoride(in) = fluoride(out)</text>
        <dbReference type="Rhea" id="RHEA:76159"/>
        <dbReference type="ChEBI" id="CHEBI:17051"/>
    </reaction>
    <physiologicalReaction direction="left-to-right" evidence="11">
        <dbReference type="Rhea" id="RHEA:76160"/>
    </physiologicalReaction>
</comment>
<evidence type="ECO:0000256" key="1">
    <source>
        <dbReference type="ARBA" id="ARBA00004651"/>
    </source>
</evidence>
<dbReference type="AlphaFoldDB" id="A0A5B8FWZ7"/>
<dbReference type="NCBIfam" id="NF010791">
    <property type="entry name" value="PRK14195.1"/>
    <property type="match status" value="1"/>
</dbReference>
<keyword evidence="4 12" id="KW-0812">Transmembrane</keyword>
<dbReference type="KEGG" id="ppru:FDP22_01550"/>
<keyword evidence="14" id="KW-1185">Reference proteome</keyword>
<evidence type="ECO:0000256" key="11">
    <source>
        <dbReference type="ARBA" id="ARBA00035585"/>
    </source>
</evidence>
<evidence type="ECO:0000313" key="13">
    <source>
        <dbReference type="EMBL" id="QDL90583.1"/>
    </source>
</evidence>
<comment type="activity regulation">
    <text evidence="12">Na(+) is not transported, but it plays an essential structural role and its presence is essential for fluoride channel function.</text>
</comment>
<evidence type="ECO:0000256" key="9">
    <source>
        <dbReference type="ARBA" id="ARBA00023303"/>
    </source>
</evidence>
<keyword evidence="8 12" id="KW-0472">Membrane</keyword>
<accession>A0A5B8FWZ7</accession>
<evidence type="ECO:0000256" key="5">
    <source>
        <dbReference type="ARBA" id="ARBA00022989"/>
    </source>
</evidence>
<evidence type="ECO:0000256" key="2">
    <source>
        <dbReference type="ARBA" id="ARBA00022475"/>
    </source>
</evidence>